<dbReference type="Proteomes" id="UP000282876">
    <property type="component" value="Unassembled WGS sequence"/>
</dbReference>
<keyword evidence="1" id="KW-1133">Transmembrane helix</keyword>
<reference evidence="2 3" key="1">
    <citation type="submission" date="2018-10" db="EMBL/GenBank/DDBJ databases">
        <title>Draft genome sequence of the microsporidian Tubulinosema ratisbonensis.</title>
        <authorList>
            <person name="Polonais V."/>
            <person name="Peyretaillade E."/>
            <person name="Niehus S."/>
            <person name="Wawrzyniak I."/>
            <person name="Franchet A."/>
            <person name="Gaspin C."/>
            <person name="Reichstadt M."/>
            <person name="Belser C."/>
            <person name="Labadie K."/>
            <person name="Delbac F."/>
            <person name="Ferrandon D."/>
        </authorList>
    </citation>
    <scope>NUCLEOTIDE SEQUENCE [LARGE SCALE GENOMIC DNA]</scope>
    <source>
        <strain evidence="2 3">Franzen</strain>
    </source>
</reference>
<dbReference type="EMBL" id="RCSS01000512">
    <property type="protein sequence ID" value="RVD91477.1"/>
    <property type="molecule type" value="Genomic_DNA"/>
</dbReference>
<evidence type="ECO:0000313" key="3">
    <source>
        <dbReference type="Proteomes" id="UP000282876"/>
    </source>
</evidence>
<evidence type="ECO:0000256" key="1">
    <source>
        <dbReference type="SAM" id="Phobius"/>
    </source>
</evidence>
<dbReference type="AlphaFoldDB" id="A0A437AK72"/>
<gene>
    <name evidence="2" type="ORF">TUBRATIS_20720</name>
</gene>
<sequence>MNLIFNLVFVYSLVSKKYVFNTAHSLLGPPVKLNGLNDNFFMKNDYLVLAHSSLGYSYTKLGHPKKSSSGSVISKEKLKKNTRLDFKFKYNIKEKGNQQICLWLSDTLINKVTEIKNGLCLVITFNNSSINLSSVLGNNLSIKNLPKVKEFDLPKEEFILRIEKEKNKVRFLTGTQSNLVFQHEWKNDFLREDYYFGVEVKQNEGNGSFLLTGIRTYDIVDIKRDSEKKNKFGIFSWMLFICAAGGLGYYLYKNYSKYK</sequence>
<accession>A0A437AK72</accession>
<dbReference type="OrthoDB" id="2189982at2759"/>
<name>A0A437AK72_9MICR</name>
<keyword evidence="1" id="KW-0472">Membrane</keyword>
<proteinExistence type="predicted"/>
<evidence type="ECO:0000313" key="2">
    <source>
        <dbReference type="EMBL" id="RVD91477.1"/>
    </source>
</evidence>
<organism evidence="2 3">
    <name type="scientific">Tubulinosema ratisbonensis</name>
    <dbReference type="NCBI Taxonomy" id="291195"/>
    <lineage>
        <taxon>Eukaryota</taxon>
        <taxon>Fungi</taxon>
        <taxon>Fungi incertae sedis</taxon>
        <taxon>Microsporidia</taxon>
        <taxon>Tubulinosematoidea</taxon>
        <taxon>Tubulinosematidae</taxon>
        <taxon>Tubulinosema</taxon>
    </lineage>
</organism>
<protein>
    <submittedName>
        <fullName evidence="2">VIP36-like vesicular integral membrane protein</fullName>
    </submittedName>
</protein>
<dbReference type="VEuPathDB" id="MicrosporidiaDB:TUBRATIS_20720"/>
<feature type="transmembrane region" description="Helical" evidence="1">
    <location>
        <begin position="232"/>
        <end position="252"/>
    </location>
</feature>
<comment type="caution">
    <text evidence="2">The sequence shown here is derived from an EMBL/GenBank/DDBJ whole genome shotgun (WGS) entry which is preliminary data.</text>
</comment>
<dbReference type="STRING" id="291195.A0A437AK72"/>
<keyword evidence="3" id="KW-1185">Reference proteome</keyword>
<keyword evidence="1" id="KW-0812">Transmembrane</keyword>